<keyword evidence="5 6" id="KW-0472">Membrane</keyword>
<evidence type="ECO:0000256" key="3">
    <source>
        <dbReference type="ARBA" id="ARBA00022692"/>
    </source>
</evidence>
<evidence type="ECO:0000256" key="6">
    <source>
        <dbReference type="RuleBase" id="RU363077"/>
    </source>
</evidence>
<feature type="transmembrane region" description="Helical" evidence="6">
    <location>
        <begin position="349"/>
        <end position="369"/>
    </location>
</feature>
<feature type="transmembrane region" description="Helical" evidence="6">
    <location>
        <begin position="89"/>
        <end position="107"/>
    </location>
</feature>
<feature type="transmembrane region" description="Helical" evidence="6">
    <location>
        <begin position="114"/>
        <end position="132"/>
    </location>
</feature>
<feature type="transmembrane region" description="Helical" evidence="6">
    <location>
        <begin position="294"/>
        <end position="311"/>
    </location>
</feature>
<feature type="transmembrane region" description="Helical" evidence="6">
    <location>
        <begin position="323"/>
        <end position="343"/>
    </location>
</feature>
<dbReference type="SUPFAM" id="SSF103481">
    <property type="entry name" value="Multidrug resistance efflux transporter EmrE"/>
    <property type="match status" value="2"/>
</dbReference>
<sequence length="373" mass="41076">MGDQTPCEKLCLGLKKVKHYLAMVSLQFGYAGMYIIAMVSLKHGMSHYILAVYRHVVATVVIAPFAFVLERSLSPTSQFTPESHFQFSHFQLSSAPIVIYIFPSLFGRKTRPKLTLSIFLRIMVLGFIEPVLDQNLYYLGMKYTSATFASATTNGLPAITFLMALCFRLETVNFKKLHGAAKAIGTVITVTGAMVMTLYKGPVIDFIRSHRAAHHGTSNESGNQHRLAGTLMLLGSCCAWAGFFILQSFTLKKYPAELSLTTLICVMGVVEGAAVSLVMERDMDAWKIGFDSRLLAVVYSGVVCSGIAYYVQGVVIRERGPVFVTSFSPLCMITTAALGSIVLAEQIHLGRYTTCNCLFFNIFLGVVFLRNLS</sequence>
<evidence type="ECO:0000259" key="7">
    <source>
        <dbReference type="Pfam" id="PF00892"/>
    </source>
</evidence>
<feature type="domain" description="EamA" evidence="7">
    <location>
        <begin position="87"/>
        <end position="190"/>
    </location>
</feature>
<dbReference type="InterPro" id="IPR037185">
    <property type="entry name" value="EmrE-like"/>
</dbReference>
<comment type="similarity">
    <text evidence="2 6">Belongs to the drug/metabolite transporter (DMT) superfamily. Plant drug/metabolite exporter (P-DME) (TC 2.A.7.4) family.</text>
</comment>
<comment type="subcellular location">
    <subcellularLocation>
        <location evidence="1 6">Membrane</location>
        <topology evidence="1 6">Multi-pass membrane protein</topology>
    </subcellularLocation>
</comment>
<proteinExistence type="inferred from homology"/>
<organism evidence="8 9">
    <name type="scientific">Populus alba x Populus x berolinensis</name>
    <dbReference type="NCBI Taxonomy" id="444605"/>
    <lineage>
        <taxon>Eukaryota</taxon>
        <taxon>Viridiplantae</taxon>
        <taxon>Streptophyta</taxon>
        <taxon>Embryophyta</taxon>
        <taxon>Tracheophyta</taxon>
        <taxon>Spermatophyta</taxon>
        <taxon>Magnoliopsida</taxon>
        <taxon>eudicotyledons</taxon>
        <taxon>Gunneridae</taxon>
        <taxon>Pentapetalae</taxon>
        <taxon>rosids</taxon>
        <taxon>fabids</taxon>
        <taxon>Malpighiales</taxon>
        <taxon>Salicaceae</taxon>
        <taxon>Saliceae</taxon>
        <taxon>Populus</taxon>
    </lineage>
</organism>
<dbReference type="GO" id="GO:0016020">
    <property type="term" value="C:membrane"/>
    <property type="evidence" value="ECO:0007669"/>
    <property type="project" value="UniProtKB-SubCell"/>
</dbReference>
<dbReference type="Pfam" id="PF00892">
    <property type="entry name" value="EamA"/>
    <property type="match status" value="2"/>
</dbReference>
<dbReference type="InterPro" id="IPR000620">
    <property type="entry name" value="EamA_dom"/>
</dbReference>
<keyword evidence="4 6" id="KW-1133">Transmembrane helix</keyword>
<gene>
    <name evidence="8" type="ORF">NC653_014167</name>
</gene>
<keyword evidence="3 6" id="KW-0812">Transmembrane</keyword>
<dbReference type="Proteomes" id="UP001164929">
    <property type="component" value="Chromosome 5"/>
</dbReference>
<name>A0AAD6W4H4_9ROSI</name>
<keyword evidence="9" id="KW-1185">Reference proteome</keyword>
<protein>
    <recommendedName>
        <fullName evidence="6">WAT1-related protein</fullName>
    </recommendedName>
</protein>
<evidence type="ECO:0000256" key="2">
    <source>
        <dbReference type="ARBA" id="ARBA00007635"/>
    </source>
</evidence>
<evidence type="ECO:0000256" key="1">
    <source>
        <dbReference type="ARBA" id="ARBA00004141"/>
    </source>
</evidence>
<feature type="transmembrane region" description="Helical" evidence="6">
    <location>
        <begin position="20"/>
        <end position="41"/>
    </location>
</feature>
<feature type="transmembrane region" description="Helical" evidence="6">
    <location>
        <begin position="144"/>
        <end position="167"/>
    </location>
</feature>
<dbReference type="GO" id="GO:0022857">
    <property type="term" value="F:transmembrane transporter activity"/>
    <property type="evidence" value="ECO:0007669"/>
    <property type="project" value="InterPro"/>
</dbReference>
<feature type="transmembrane region" description="Helical" evidence="6">
    <location>
        <begin position="48"/>
        <end position="69"/>
    </location>
</feature>
<evidence type="ECO:0000313" key="9">
    <source>
        <dbReference type="Proteomes" id="UP001164929"/>
    </source>
</evidence>
<dbReference type="PANTHER" id="PTHR31218">
    <property type="entry name" value="WAT1-RELATED PROTEIN"/>
    <property type="match status" value="1"/>
</dbReference>
<evidence type="ECO:0000256" key="4">
    <source>
        <dbReference type="ARBA" id="ARBA00022989"/>
    </source>
</evidence>
<dbReference type="AlphaFoldDB" id="A0AAD6W4H4"/>
<feature type="transmembrane region" description="Helical" evidence="6">
    <location>
        <begin position="179"/>
        <end position="199"/>
    </location>
</feature>
<comment type="caution">
    <text evidence="8">The sequence shown here is derived from an EMBL/GenBank/DDBJ whole genome shotgun (WGS) entry which is preliminary data.</text>
</comment>
<dbReference type="EMBL" id="JAQIZT010000005">
    <property type="protein sequence ID" value="KAJ6997849.1"/>
    <property type="molecule type" value="Genomic_DNA"/>
</dbReference>
<evidence type="ECO:0000256" key="5">
    <source>
        <dbReference type="ARBA" id="ARBA00023136"/>
    </source>
</evidence>
<evidence type="ECO:0000313" key="8">
    <source>
        <dbReference type="EMBL" id="KAJ6997849.1"/>
    </source>
</evidence>
<feature type="domain" description="EamA" evidence="7">
    <location>
        <begin position="228"/>
        <end position="359"/>
    </location>
</feature>
<accession>A0AAD6W4H4</accession>
<dbReference type="InterPro" id="IPR030184">
    <property type="entry name" value="WAT1-related"/>
</dbReference>
<reference evidence="8" key="1">
    <citation type="journal article" date="2023" name="Mol. Ecol. Resour.">
        <title>Chromosome-level genome assembly of a triploid poplar Populus alba 'Berolinensis'.</title>
        <authorList>
            <person name="Chen S."/>
            <person name="Yu Y."/>
            <person name="Wang X."/>
            <person name="Wang S."/>
            <person name="Zhang T."/>
            <person name="Zhou Y."/>
            <person name="He R."/>
            <person name="Meng N."/>
            <person name="Wang Y."/>
            <person name="Liu W."/>
            <person name="Liu Z."/>
            <person name="Liu J."/>
            <person name="Guo Q."/>
            <person name="Huang H."/>
            <person name="Sederoff R.R."/>
            <person name="Wang G."/>
            <person name="Qu G."/>
            <person name="Chen S."/>
        </authorList>
    </citation>
    <scope>NUCLEOTIDE SEQUENCE</scope>
    <source>
        <strain evidence="8">SC-2020</strain>
    </source>
</reference>
<feature type="transmembrane region" description="Helical" evidence="6">
    <location>
        <begin position="258"/>
        <end position="279"/>
    </location>
</feature>
<feature type="transmembrane region" description="Helical" evidence="6">
    <location>
        <begin position="227"/>
        <end position="246"/>
    </location>
</feature>